<dbReference type="RefSeq" id="WP_344740206.1">
    <property type="nucleotide sequence ID" value="NZ_BAABAY010000001.1"/>
</dbReference>
<feature type="domain" description="DUF1648" evidence="2">
    <location>
        <begin position="11"/>
        <end position="54"/>
    </location>
</feature>
<evidence type="ECO:0000256" key="1">
    <source>
        <dbReference type="SAM" id="Phobius"/>
    </source>
</evidence>
<feature type="transmembrane region" description="Helical" evidence="1">
    <location>
        <begin position="50"/>
        <end position="72"/>
    </location>
</feature>
<dbReference type="PANTHER" id="PTHR37810">
    <property type="entry name" value="IMMUNITY PROTEIN SDPI"/>
    <property type="match status" value="1"/>
</dbReference>
<dbReference type="EMBL" id="JBAWKB010000001">
    <property type="protein sequence ID" value="MFH6771201.1"/>
    <property type="molecule type" value="Genomic_DNA"/>
</dbReference>
<dbReference type="Proteomes" id="UP001610100">
    <property type="component" value="Unassembled WGS sequence"/>
</dbReference>
<accession>A0ABW7MWI8</accession>
<feature type="transmembrane region" description="Helical" evidence="1">
    <location>
        <begin position="84"/>
        <end position="104"/>
    </location>
</feature>
<dbReference type="PANTHER" id="PTHR37810:SF5">
    <property type="entry name" value="IMMUNITY PROTEIN SDPI"/>
    <property type="match status" value="1"/>
</dbReference>
<dbReference type="PIRSF" id="PIRSF038959">
    <property type="entry name" value="SdpI"/>
    <property type="match status" value="1"/>
</dbReference>
<evidence type="ECO:0000313" key="4">
    <source>
        <dbReference type="Proteomes" id="UP001610100"/>
    </source>
</evidence>
<dbReference type="InterPro" id="IPR025962">
    <property type="entry name" value="SdpI/YhfL"/>
</dbReference>
<feature type="transmembrane region" description="Helical" evidence="1">
    <location>
        <begin position="165"/>
        <end position="182"/>
    </location>
</feature>
<name>A0ABW7MWI8_9FLAO</name>
<keyword evidence="4" id="KW-1185">Reference proteome</keyword>
<protein>
    <submittedName>
        <fullName evidence="3">SdpI family protein</fullName>
    </submittedName>
</protein>
<gene>
    <name evidence="3" type="ORF">V8G58_04580</name>
</gene>
<proteinExistence type="predicted"/>
<organism evidence="3 4">
    <name type="scientific">Gaetbulibacter aestuarii</name>
    <dbReference type="NCBI Taxonomy" id="1502358"/>
    <lineage>
        <taxon>Bacteria</taxon>
        <taxon>Pseudomonadati</taxon>
        <taxon>Bacteroidota</taxon>
        <taxon>Flavobacteriia</taxon>
        <taxon>Flavobacteriales</taxon>
        <taxon>Flavobacteriaceae</taxon>
        <taxon>Gaetbulibacter</taxon>
    </lineage>
</organism>
<dbReference type="Pfam" id="PF07853">
    <property type="entry name" value="DUF1648"/>
    <property type="match status" value="1"/>
</dbReference>
<keyword evidence="1" id="KW-1133">Transmembrane helix</keyword>
<evidence type="ECO:0000259" key="2">
    <source>
        <dbReference type="Pfam" id="PF07853"/>
    </source>
</evidence>
<keyword evidence="1" id="KW-0812">Transmembrane</keyword>
<sequence length="213" mass="24672">MKLKKELPLLLIIAIPLVYLAYVWNSLPETVPLHWNFKGEIDNWGDKSTLIWTTCLFTIFMYGLLSIIPFIDPKKKLQNMGQKYYNLKFFLLLFMSGIAVFIIYSVKEQAMHNPNLLFIVLGLLFVVLGNYMKTIKANYFIGIRTPWTLENETVWKKTHQLGGKLWFVGGLLIVICCLIFKKELSSKIFIGIVITMSLIPVLYSYVTFKKLDS</sequence>
<feature type="transmembrane region" description="Helical" evidence="1">
    <location>
        <begin position="188"/>
        <end position="208"/>
    </location>
</feature>
<dbReference type="InterPro" id="IPR026272">
    <property type="entry name" value="SdpI"/>
</dbReference>
<keyword evidence="1" id="KW-0472">Membrane</keyword>
<evidence type="ECO:0000313" key="3">
    <source>
        <dbReference type="EMBL" id="MFH6771201.1"/>
    </source>
</evidence>
<feature type="transmembrane region" description="Helical" evidence="1">
    <location>
        <begin position="7"/>
        <end position="24"/>
    </location>
</feature>
<feature type="transmembrane region" description="Helical" evidence="1">
    <location>
        <begin position="116"/>
        <end position="132"/>
    </location>
</feature>
<reference evidence="3 4" key="1">
    <citation type="submission" date="2024-02" db="EMBL/GenBank/DDBJ databases">
        <title>A Gaetbulibacter species isolated from tidal flats and genomic insights of their niches.</title>
        <authorList>
            <person name="Ye Y."/>
        </authorList>
    </citation>
    <scope>NUCLEOTIDE SEQUENCE [LARGE SCALE GENOMIC DNA]</scope>
    <source>
        <strain evidence="3 4">KYW382</strain>
    </source>
</reference>
<dbReference type="Pfam" id="PF13630">
    <property type="entry name" value="SdpI"/>
    <property type="match status" value="1"/>
</dbReference>
<comment type="caution">
    <text evidence="3">The sequence shown here is derived from an EMBL/GenBank/DDBJ whole genome shotgun (WGS) entry which is preliminary data.</text>
</comment>
<dbReference type="InterPro" id="IPR012867">
    <property type="entry name" value="DUF1648"/>
</dbReference>